<gene>
    <name evidence="1" type="ORF">DGUA_6G003951</name>
</gene>
<dbReference type="AlphaFoldDB" id="A0A3B0KBG1"/>
<dbReference type="OMA" id="HAKWSFD"/>
<dbReference type="InterPro" id="IPR032675">
    <property type="entry name" value="LRR_dom_sf"/>
</dbReference>
<sequence length="241" mass="28101">MNLLQLHDDCLDDILLHFGFDELLPLFNQLNRRFDDAIERQLHRFRYFQFSMRHPPAFNEGLMLLLGRHLNSLHITVGYSTSDKDILKYLNPLCQGASESLRLHALKLDHAKWSPDIVNAVCKVASSLLFLDMRHCDVRDYQITRLLESADKMEALALLHVHNQTGESYLQYNILRKMPALKLIHITILGILPFSPEELSQQCPHLSFLISDLINSELKIYGPPAYLQDYYKYYHAYFKTP</sequence>
<evidence type="ECO:0000313" key="1">
    <source>
        <dbReference type="EMBL" id="SPP85490.1"/>
    </source>
</evidence>
<dbReference type="EMBL" id="OUUW01000010">
    <property type="protein sequence ID" value="SPP85490.1"/>
    <property type="molecule type" value="Genomic_DNA"/>
</dbReference>
<keyword evidence="2" id="KW-1185">Reference proteome</keyword>
<evidence type="ECO:0008006" key="3">
    <source>
        <dbReference type="Google" id="ProtNLM"/>
    </source>
</evidence>
<dbReference type="Gene3D" id="3.80.10.10">
    <property type="entry name" value="Ribonuclease Inhibitor"/>
    <property type="match status" value="1"/>
</dbReference>
<dbReference type="OrthoDB" id="549243at2759"/>
<organism evidence="1 2">
    <name type="scientific">Drosophila guanche</name>
    <name type="common">Fruit fly</name>
    <dbReference type="NCBI Taxonomy" id="7266"/>
    <lineage>
        <taxon>Eukaryota</taxon>
        <taxon>Metazoa</taxon>
        <taxon>Ecdysozoa</taxon>
        <taxon>Arthropoda</taxon>
        <taxon>Hexapoda</taxon>
        <taxon>Insecta</taxon>
        <taxon>Pterygota</taxon>
        <taxon>Neoptera</taxon>
        <taxon>Endopterygota</taxon>
        <taxon>Diptera</taxon>
        <taxon>Brachycera</taxon>
        <taxon>Muscomorpha</taxon>
        <taxon>Ephydroidea</taxon>
        <taxon>Drosophilidae</taxon>
        <taxon>Drosophila</taxon>
        <taxon>Sophophora</taxon>
    </lineage>
</organism>
<reference evidence="2" key="1">
    <citation type="submission" date="2018-01" db="EMBL/GenBank/DDBJ databases">
        <authorList>
            <person name="Alioto T."/>
            <person name="Alioto T."/>
        </authorList>
    </citation>
    <scope>NUCLEOTIDE SEQUENCE [LARGE SCALE GENOMIC DNA]</scope>
</reference>
<dbReference type="Proteomes" id="UP000268350">
    <property type="component" value="Unassembled WGS sequence"/>
</dbReference>
<proteinExistence type="predicted"/>
<dbReference type="SUPFAM" id="SSF52047">
    <property type="entry name" value="RNI-like"/>
    <property type="match status" value="1"/>
</dbReference>
<protein>
    <recommendedName>
        <fullName evidence="3">F-box/LRR-repeat protein 21</fullName>
    </recommendedName>
</protein>
<accession>A0A3B0KBG1</accession>
<evidence type="ECO:0000313" key="2">
    <source>
        <dbReference type="Proteomes" id="UP000268350"/>
    </source>
</evidence>
<name>A0A3B0KBG1_DROGU</name>